<feature type="domain" description="Protein kinase" evidence="7">
    <location>
        <begin position="203"/>
        <end position="458"/>
    </location>
</feature>
<accession>A0ABS5L008</accession>
<organism evidence="8 9">
    <name type="scientific">Catenulispora pinistramenti</name>
    <dbReference type="NCBI Taxonomy" id="2705254"/>
    <lineage>
        <taxon>Bacteria</taxon>
        <taxon>Bacillati</taxon>
        <taxon>Actinomycetota</taxon>
        <taxon>Actinomycetes</taxon>
        <taxon>Catenulisporales</taxon>
        <taxon>Catenulisporaceae</taxon>
        <taxon>Catenulispora</taxon>
    </lineage>
</organism>
<dbReference type="PRINTS" id="PR01950">
    <property type="entry name" value="LANCSUPER"/>
</dbReference>
<keyword evidence="5 8" id="KW-0418">Kinase</keyword>
<protein>
    <recommendedName>
        <fullName evidence="1">non-specific serine/threonine protein kinase</fullName>
        <ecNumber evidence="1">2.7.11.1</ecNumber>
    </recommendedName>
</protein>
<dbReference type="RefSeq" id="WP_212016448.1">
    <property type="nucleotide sequence ID" value="NZ_JAAFYZ010000148.1"/>
</dbReference>
<reference evidence="8 9" key="1">
    <citation type="submission" date="2020-02" db="EMBL/GenBank/DDBJ databases">
        <title>Acidophilic actinobacteria isolated from forest soil.</title>
        <authorList>
            <person name="Golinska P."/>
        </authorList>
    </citation>
    <scope>NUCLEOTIDE SEQUENCE [LARGE SCALE GENOMIC DNA]</scope>
    <source>
        <strain evidence="8 9">NL8</strain>
    </source>
</reference>
<dbReference type="PROSITE" id="PS50011">
    <property type="entry name" value="PROTEIN_KINASE_DOM"/>
    <property type="match status" value="1"/>
</dbReference>
<keyword evidence="4" id="KW-0547">Nucleotide-binding</keyword>
<dbReference type="InterPro" id="IPR057929">
    <property type="entry name" value="RamC_N"/>
</dbReference>
<dbReference type="Gene3D" id="3.30.200.20">
    <property type="entry name" value="Phosphorylase Kinase, domain 1"/>
    <property type="match status" value="1"/>
</dbReference>
<dbReference type="EC" id="2.7.11.1" evidence="1"/>
<gene>
    <name evidence="8" type="ORF">KGQ19_32670</name>
</gene>
<name>A0ABS5L008_9ACTN</name>
<dbReference type="InterPro" id="IPR011009">
    <property type="entry name" value="Kinase-like_dom_sf"/>
</dbReference>
<dbReference type="Pfam" id="PF00069">
    <property type="entry name" value="Pkinase"/>
    <property type="match status" value="1"/>
</dbReference>
<dbReference type="Gene3D" id="1.10.510.10">
    <property type="entry name" value="Transferase(Phosphotransferase) domain 1"/>
    <property type="match status" value="1"/>
</dbReference>
<dbReference type="InterPro" id="IPR058053">
    <property type="entry name" value="RamC_C"/>
</dbReference>
<dbReference type="Gene3D" id="1.50.10.20">
    <property type="match status" value="1"/>
</dbReference>
<evidence type="ECO:0000256" key="1">
    <source>
        <dbReference type="ARBA" id="ARBA00012513"/>
    </source>
</evidence>
<evidence type="ECO:0000256" key="4">
    <source>
        <dbReference type="ARBA" id="ARBA00022741"/>
    </source>
</evidence>
<sequence length="828" mass="88458">MGDATTERRLRTDETWIHHVDPRMPEVAHGWKLHVSARPATLDDVVARVLPVLDEYVCHMKHARTPEILRALNSGFRSPGAVGKAVTVYPDPGGAAELGYALVEALNGMTGPRVLSDMRISPSAPVYYRYGPFEATYRTGAGGRLESVMIGPDGQAFDGLAVGRYRCPPWAVDPFHAVLDKEPLPPLTPKPAKPSALLADGRYQITAGIVRAAHGNVYRGFDRALSLPVVLKQARAFVAEDESGLDAQDRLRHERSVLEALDGIDGIPRLVDYFPHGTDEFLVLDDRGARDLRRDVLENGPFRPGDPDRDPLALADRLAGILDRIHQRGVVVRDVKPNNIVLDASGDCHLVDFGISALDGVAPGGATLGYTDPDRPRGAADPADDFYALGVTLGFAATGLDPVVIDQQPTVNRDRTLTGLEAAEIPSAVATRIRTLMNVSGESRMPPVPDEELLDQIISHTVGYCAEAAREMVRDGSTPIDVYAGSSGLGWELLQHREQPGVADVVDLLARWTARQDRERDLSASLYSGRTGVALFLQQAGVSDSHDDSYNYDDLVPRDRIDGRPPEADLIEGAAGIGLGHLLLARSSHARDRHLAAAAECHRIITGGIATLTPTDAAKPGNAALAEGIAHGEAGVAYFLTEYGHAAGDPEAVAAARAACERLAALTPAIIARALAPEGSRRYGSWCRGLAGIGGVFIRAVERLGEPRYLELAEQCADVCVRIAPRMPQVVQCCGLAGVGDFLIDLARAQAVRGVVGMAGAADADRRWAEAGTVARLILARSGGTWSRPVFPDVELTRASAGWAGGTSGVLGFLRRLRDRGGVRLATA</sequence>
<comment type="caution">
    <text evidence="8">The sequence shown here is derived from an EMBL/GenBank/DDBJ whole genome shotgun (WGS) entry which is preliminary data.</text>
</comment>
<dbReference type="PANTHER" id="PTHR43289">
    <property type="entry name" value="MITOGEN-ACTIVATED PROTEIN KINASE KINASE KINASE 20-RELATED"/>
    <property type="match status" value="1"/>
</dbReference>
<proteinExistence type="predicted"/>
<dbReference type="EMBL" id="JAAFYZ010000148">
    <property type="protein sequence ID" value="MBS2551633.1"/>
    <property type="molecule type" value="Genomic_DNA"/>
</dbReference>
<dbReference type="Pfam" id="PF25816">
    <property type="entry name" value="RamC_N"/>
    <property type="match status" value="1"/>
</dbReference>
<evidence type="ECO:0000256" key="5">
    <source>
        <dbReference type="ARBA" id="ARBA00022777"/>
    </source>
</evidence>
<dbReference type="CDD" id="cd04791">
    <property type="entry name" value="LanC_SerThrkinase"/>
    <property type="match status" value="1"/>
</dbReference>
<dbReference type="InterPro" id="IPR000719">
    <property type="entry name" value="Prot_kinase_dom"/>
</dbReference>
<evidence type="ECO:0000313" key="9">
    <source>
        <dbReference type="Proteomes" id="UP000730482"/>
    </source>
</evidence>
<dbReference type="Pfam" id="PF05147">
    <property type="entry name" value="LANC_like"/>
    <property type="match status" value="1"/>
</dbReference>
<dbReference type="GO" id="GO:0016301">
    <property type="term" value="F:kinase activity"/>
    <property type="evidence" value="ECO:0007669"/>
    <property type="project" value="UniProtKB-KW"/>
</dbReference>
<dbReference type="Proteomes" id="UP000730482">
    <property type="component" value="Unassembled WGS sequence"/>
</dbReference>
<evidence type="ECO:0000256" key="3">
    <source>
        <dbReference type="ARBA" id="ARBA00022679"/>
    </source>
</evidence>
<dbReference type="SUPFAM" id="SSF56112">
    <property type="entry name" value="Protein kinase-like (PK-like)"/>
    <property type="match status" value="1"/>
</dbReference>
<evidence type="ECO:0000259" key="7">
    <source>
        <dbReference type="PROSITE" id="PS50011"/>
    </source>
</evidence>
<keyword evidence="3" id="KW-0808">Transferase</keyword>
<keyword evidence="2" id="KW-0723">Serine/threonine-protein kinase</keyword>
<dbReference type="SMART" id="SM00220">
    <property type="entry name" value="S_TKc"/>
    <property type="match status" value="1"/>
</dbReference>
<evidence type="ECO:0000256" key="2">
    <source>
        <dbReference type="ARBA" id="ARBA00022527"/>
    </source>
</evidence>
<dbReference type="PANTHER" id="PTHR43289:SF6">
    <property type="entry name" value="SERINE_THREONINE-PROTEIN KINASE NEKL-3"/>
    <property type="match status" value="1"/>
</dbReference>
<evidence type="ECO:0000256" key="6">
    <source>
        <dbReference type="ARBA" id="ARBA00022840"/>
    </source>
</evidence>
<dbReference type="SMART" id="SM01260">
    <property type="entry name" value="LANC_like"/>
    <property type="match status" value="1"/>
</dbReference>
<keyword evidence="9" id="KW-1185">Reference proteome</keyword>
<evidence type="ECO:0000313" key="8">
    <source>
        <dbReference type="EMBL" id="MBS2551633.1"/>
    </source>
</evidence>
<dbReference type="SUPFAM" id="SSF158745">
    <property type="entry name" value="LanC-like"/>
    <property type="match status" value="1"/>
</dbReference>
<keyword evidence="6" id="KW-0067">ATP-binding</keyword>
<dbReference type="InterPro" id="IPR007822">
    <property type="entry name" value="LANC-like"/>
</dbReference>